<sequence length="86" mass="9470">MAMKKTFPSASSHRSGPQDIAPTHILNIPKKQELLVATTVLGWSATLTITRVELSSSILEFGELSVMQTLVKTMHVSYANWLGMKL</sequence>
<organism evidence="2 3">
    <name type="scientific">Dreissena polymorpha</name>
    <name type="common">Zebra mussel</name>
    <name type="synonym">Mytilus polymorpha</name>
    <dbReference type="NCBI Taxonomy" id="45954"/>
    <lineage>
        <taxon>Eukaryota</taxon>
        <taxon>Metazoa</taxon>
        <taxon>Spiralia</taxon>
        <taxon>Lophotrochozoa</taxon>
        <taxon>Mollusca</taxon>
        <taxon>Bivalvia</taxon>
        <taxon>Autobranchia</taxon>
        <taxon>Heteroconchia</taxon>
        <taxon>Euheterodonta</taxon>
        <taxon>Imparidentia</taxon>
        <taxon>Neoheterodontei</taxon>
        <taxon>Myida</taxon>
        <taxon>Dreissenoidea</taxon>
        <taxon>Dreissenidae</taxon>
        <taxon>Dreissena</taxon>
    </lineage>
</organism>
<reference evidence="2" key="2">
    <citation type="submission" date="2020-11" db="EMBL/GenBank/DDBJ databases">
        <authorList>
            <person name="McCartney M.A."/>
            <person name="Auch B."/>
            <person name="Kono T."/>
            <person name="Mallez S."/>
            <person name="Becker A."/>
            <person name="Gohl D.M."/>
            <person name="Silverstein K.A.T."/>
            <person name="Koren S."/>
            <person name="Bechman K.B."/>
            <person name="Herman A."/>
            <person name="Abrahante J.E."/>
            <person name="Garbe J."/>
        </authorList>
    </citation>
    <scope>NUCLEOTIDE SEQUENCE</scope>
    <source>
        <strain evidence="2">Duluth1</strain>
        <tissue evidence="2">Whole animal</tissue>
    </source>
</reference>
<reference evidence="2" key="1">
    <citation type="journal article" date="2019" name="bioRxiv">
        <title>The Genome of the Zebra Mussel, Dreissena polymorpha: A Resource for Invasive Species Research.</title>
        <authorList>
            <person name="McCartney M.A."/>
            <person name="Auch B."/>
            <person name="Kono T."/>
            <person name="Mallez S."/>
            <person name="Zhang Y."/>
            <person name="Obille A."/>
            <person name="Becker A."/>
            <person name="Abrahante J.E."/>
            <person name="Garbe J."/>
            <person name="Badalamenti J.P."/>
            <person name="Herman A."/>
            <person name="Mangelson H."/>
            <person name="Liachko I."/>
            <person name="Sullivan S."/>
            <person name="Sone E.D."/>
            <person name="Koren S."/>
            <person name="Silverstein K.A.T."/>
            <person name="Beckman K.B."/>
            <person name="Gohl D.M."/>
        </authorList>
    </citation>
    <scope>NUCLEOTIDE SEQUENCE</scope>
    <source>
        <strain evidence="2">Duluth1</strain>
        <tissue evidence="2">Whole animal</tissue>
    </source>
</reference>
<evidence type="ECO:0000313" key="2">
    <source>
        <dbReference type="EMBL" id="KAH3872673.1"/>
    </source>
</evidence>
<dbReference type="AlphaFoldDB" id="A0A9D4M9Z7"/>
<evidence type="ECO:0000256" key="1">
    <source>
        <dbReference type="SAM" id="MobiDB-lite"/>
    </source>
</evidence>
<keyword evidence="3" id="KW-1185">Reference proteome</keyword>
<dbReference type="EMBL" id="JAIWYP010000002">
    <property type="protein sequence ID" value="KAH3872673.1"/>
    <property type="molecule type" value="Genomic_DNA"/>
</dbReference>
<name>A0A9D4M9Z7_DREPO</name>
<feature type="region of interest" description="Disordered" evidence="1">
    <location>
        <begin position="1"/>
        <end position="22"/>
    </location>
</feature>
<evidence type="ECO:0000313" key="3">
    <source>
        <dbReference type="Proteomes" id="UP000828390"/>
    </source>
</evidence>
<gene>
    <name evidence="2" type="ORF">DPMN_035893</name>
</gene>
<protein>
    <submittedName>
        <fullName evidence="2">Uncharacterized protein</fullName>
    </submittedName>
</protein>
<comment type="caution">
    <text evidence="2">The sequence shown here is derived from an EMBL/GenBank/DDBJ whole genome shotgun (WGS) entry which is preliminary data.</text>
</comment>
<dbReference type="Proteomes" id="UP000828390">
    <property type="component" value="Unassembled WGS sequence"/>
</dbReference>
<proteinExistence type="predicted"/>
<accession>A0A9D4M9Z7</accession>